<dbReference type="OrthoDB" id="4326943at2"/>
<evidence type="ECO:0000313" key="3">
    <source>
        <dbReference type="EMBL" id="KZM70489.1"/>
    </source>
</evidence>
<comment type="caution">
    <text evidence="3">The sequence shown here is derived from an EMBL/GenBank/DDBJ whole genome shotgun (WGS) entry which is preliminary data.</text>
</comment>
<evidence type="ECO:0000256" key="1">
    <source>
        <dbReference type="ARBA" id="ARBA00023172"/>
    </source>
</evidence>
<dbReference type="SUPFAM" id="SSF56349">
    <property type="entry name" value="DNA breaking-rejoining enzymes"/>
    <property type="match status" value="1"/>
</dbReference>
<feature type="domain" description="Tyr recombinase" evidence="2">
    <location>
        <begin position="19"/>
        <end position="147"/>
    </location>
</feature>
<gene>
    <name evidence="3" type="ORF">AWN90_38510</name>
</gene>
<proteinExistence type="predicted"/>
<sequence length="147" mass="16292">MLAAVRISQLPCPRKFRGAERDRQTPAKSYTPPTVADYCESTDLADWVTLLAATGLRRSQILGLLWSDIDLKARTLRMSGKVVRVKGKGLVRVEKDDDSKNRKGVIALPEFAVETLKRRKPDLAARRLASPPNPKAKVLDLVFPSAV</sequence>
<dbReference type="GO" id="GO:0006310">
    <property type="term" value="P:DNA recombination"/>
    <property type="evidence" value="ECO:0007669"/>
    <property type="project" value="UniProtKB-KW"/>
</dbReference>
<keyword evidence="4" id="KW-1185">Reference proteome</keyword>
<accession>A0A164JKE4</accession>
<keyword evidence="1" id="KW-0233">DNA recombination</keyword>
<name>A0A164JKE4_9NOCA</name>
<dbReference type="Gene3D" id="1.10.443.10">
    <property type="entry name" value="Intergrase catalytic core"/>
    <property type="match status" value="1"/>
</dbReference>
<organism evidence="3 4">
    <name type="scientific">Nocardia terpenica</name>
    <dbReference type="NCBI Taxonomy" id="455432"/>
    <lineage>
        <taxon>Bacteria</taxon>
        <taxon>Bacillati</taxon>
        <taxon>Actinomycetota</taxon>
        <taxon>Actinomycetes</taxon>
        <taxon>Mycobacteriales</taxon>
        <taxon>Nocardiaceae</taxon>
        <taxon>Nocardia</taxon>
    </lineage>
</organism>
<dbReference type="InterPro" id="IPR011010">
    <property type="entry name" value="DNA_brk_join_enz"/>
</dbReference>
<dbReference type="AlphaFoldDB" id="A0A164JKE4"/>
<reference evidence="3 4" key="1">
    <citation type="submission" date="2016-04" db="EMBL/GenBank/DDBJ databases">
        <authorList>
            <person name="Evans L.H."/>
            <person name="Alamgir A."/>
            <person name="Owens N."/>
            <person name="Weber N.D."/>
            <person name="Virtaneva K."/>
            <person name="Barbian K."/>
            <person name="Babar A."/>
            <person name="Rosenke K."/>
        </authorList>
    </citation>
    <scope>NUCLEOTIDE SEQUENCE [LARGE SCALE GENOMIC DNA]</scope>
    <source>
        <strain evidence="3 4">IFM 0406</strain>
    </source>
</reference>
<dbReference type="PROSITE" id="PS51898">
    <property type="entry name" value="TYR_RECOMBINASE"/>
    <property type="match status" value="1"/>
</dbReference>
<evidence type="ECO:0000313" key="4">
    <source>
        <dbReference type="Proteomes" id="UP000076512"/>
    </source>
</evidence>
<protein>
    <recommendedName>
        <fullName evidence="2">Tyr recombinase domain-containing protein</fullName>
    </recommendedName>
</protein>
<dbReference type="InterPro" id="IPR013762">
    <property type="entry name" value="Integrase-like_cat_sf"/>
</dbReference>
<dbReference type="GO" id="GO:0003677">
    <property type="term" value="F:DNA binding"/>
    <property type="evidence" value="ECO:0007669"/>
    <property type="project" value="InterPro"/>
</dbReference>
<dbReference type="EMBL" id="LWGR01000013">
    <property type="protein sequence ID" value="KZM70489.1"/>
    <property type="molecule type" value="Genomic_DNA"/>
</dbReference>
<dbReference type="GO" id="GO:0015074">
    <property type="term" value="P:DNA integration"/>
    <property type="evidence" value="ECO:0007669"/>
    <property type="project" value="InterPro"/>
</dbReference>
<dbReference type="STRING" id="455432.AWN90_38510"/>
<dbReference type="Proteomes" id="UP000076512">
    <property type="component" value="Unassembled WGS sequence"/>
</dbReference>
<dbReference type="InterPro" id="IPR002104">
    <property type="entry name" value="Integrase_catalytic"/>
</dbReference>
<evidence type="ECO:0000259" key="2">
    <source>
        <dbReference type="PROSITE" id="PS51898"/>
    </source>
</evidence>